<feature type="domain" description="RagB/SusD" evidence="7">
    <location>
        <begin position="365"/>
        <end position="514"/>
    </location>
</feature>
<evidence type="ECO:0000259" key="8">
    <source>
        <dbReference type="Pfam" id="PF14322"/>
    </source>
</evidence>
<dbReference type="AlphaFoldDB" id="A0A386HR00"/>
<feature type="chain" id="PRO_5017284106" evidence="6">
    <location>
        <begin position="26"/>
        <end position="514"/>
    </location>
</feature>
<dbReference type="Proteomes" id="UP000266118">
    <property type="component" value="Chromosome"/>
</dbReference>
<evidence type="ECO:0000256" key="2">
    <source>
        <dbReference type="ARBA" id="ARBA00006275"/>
    </source>
</evidence>
<protein>
    <submittedName>
        <fullName evidence="9">RagB/SusD family nutrient uptake outer membrane protein</fullName>
    </submittedName>
</protein>
<keyword evidence="5" id="KW-0998">Cell outer membrane</keyword>
<keyword evidence="3 6" id="KW-0732">Signal</keyword>
<accession>A0A386HR00</accession>
<evidence type="ECO:0000259" key="7">
    <source>
        <dbReference type="Pfam" id="PF07980"/>
    </source>
</evidence>
<evidence type="ECO:0000256" key="4">
    <source>
        <dbReference type="ARBA" id="ARBA00023136"/>
    </source>
</evidence>
<keyword evidence="10" id="KW-1185">Reference proteome</keyword>
<comment type="similarity">
    <text evidence="2">Belongs to the SusD family.</text>
</comment>
<dbReference type="Pfam" id="PF07980">
    <property type="entry name" value="SusD_RagB"/>
    <property type="match status" value="1"/>
</dbReference>
<dbReference type="OrthoDB" id="5694214at2"/>
<proteinExistence type="inferred from homology"/>
<dbReference type="GO" id="GO:0009279">
    <property type="term" value="C:cell outer membrane"/>
    <property type="evidence" value="ECO:0007669"/>
    <property type="project" value="UniProtKB-SubCell"/>
</dbReference>
<evidence type="ECO:0000313" key="9">
    <source>
        <dbReference type="EMBL" id="AYD48377.1"/>
    </source>
</evidence>
<dbReference type="InterPro" id="IPR012944">
    <property type="entry name" value="SusD_RagB_dom"/>
</dbReference>
<reference evidence="9 10" key="1">
    <citation type="submission" date="2018-09" db="EMBL/GenBank/DDBJ databases">
        <title>Arachidicoccus sp. nov., a bacterium isolated from soil.</title>
        <authorList>
            <person name="Weon H.-Y."/>
            <person name="Kwon S.-W."/>
            <person name="Lee S.A."/>
        </authorList>
    </citation>
    <scope>NUCLEOTIDE SEQUENCE [LARGE SCALE GENOMIC DNA]</scope>
    <source>
        <strain evidence="9 10">KIS59-12</strain>
    </source>
</reference>
<dbReference type="Gene3D" id="1.25.40.390">
    <property type="match status" value="1"/>
</dbReference>
<dbReference type="Pfam" id="PF14322">
    <property type="entry name" value="SusD-like_3"/>
    <property type="match status" value="1"/>
</dbReference>
<dbReference type="InterPro" id="IPR033985">
    <property type="entry name" value="SusD-like_N"/>
</dbReference>
<dbReference type="InterPro" id="IPR011990">
    <property type="entry name" value="TPR-like_helical_dom_sf"/>
</dbReference>
<evidence type="ECO:0000256" key="3">
    <source>
        <dbReference type="ARBA" id="ARBA00022729"/>
    </source>
</evidence>
<dbReference type="CDD" id="cd08977">
    <property type="entry name" value="SusD"/>
    <property type="match status" value="1"/>
</dbReference>
<feature type="domain" description="SusD-like N-terminal" evidence="8">
    <location>
        <begin position="87"/>
        <end position="204"/>
    </location>
</feature>
<name>A0A386HR00_9BACT</name>
<keyword evidence="4" id="KW-0472">Membrane</keyword>
<evidence type="ECO:0000256" key="5">
    <source>
        <dbReference type="ARBA" id="ARBA00023237"/>
    </source>
</evidence>
<organism evidence="9 10">
    <name type="scientific">Arachidicoccus soli</name>
    <dbReference type="NCBI Taxonomy" id="2341117"/>
    <lineage>
        <taxon>Bacteria</taxon>
        <taxon>Pseudomonadati</taxon>
        <taxon>Bacteroidota</taxon>
        <taxon>Chitinophagia</taxon>
        <taxon>Chitinophagales</taxon>
        <taxon>Chitinophagaceae</taxon>
        <taxon>Arachidicoccus</taxon>
    </lineage>
</organism>
<evidence type="ECO:0000256" key="6">
    <source>
        <dbReference type="SAM" id="SignalP"/>
    </source>
</evidence>
<comment type="subcellular location">
    <subcellularLocation>
        <location evidence="1">Cell outer membrane</location>
    </subcellularLocation>
</comment>
<feature type="signal peptide" evidence="6">
    <location>
        <begin position="1"/>
        <end position="25"/>
    </location>
</feature>
<dbReference type="RefSeq" id="WP_119989050.1">
    <property type="nucleotide sequence ID" value="NZ_CP032489.1"/>
</dbReference>
<dbReference type="EMBL" id="CP032489">
    <property type="protein sequence ID" value="AYD48377.1"/>
    <property type="molecule type" value="Genomic_DNA"/>
</dbReference>
<sequence>MKKYKSYIYLLLGPAFLFAFNSCQKQLNEVLPQDQISTSLALTDPNAAQTLYTGVYARFRAYNNTFFALGEMRSEIWTDGLYTESGDGGYQQLYDQNISALNAPYGNWAGFYALIYQINNVINIFPKTPLPVAQRTKELAEMYGLRAYVYYTMLKTWGAVPLVTEPIQHIANAAETYKPRASADSVMMQIKSDIEQSLTLFNNDNSFPSGNRVYWNRLATLTLKGDVYLWSGTLMGGGNADLTTAKNALQEVENLQGSTLNLDTNYADIFDPNKKANNPEIIFALSYELSQATQGTFSEFTVNSIQATTLSFAQAESPTVSSVYPYVGGANRVGMNQAMITKLTSGPADQRIANSFKVMYSTSAPYNVRGVMLTKWIGSTSGTTQVYNNDFPIYRYADVLLLMAEAKAKLGEDPSAEINLIRLRAYGNSFIPFVSGSVDDNMQAVLEEELREFIGEGQRWWALRRAGDKWVYHYINPQYLSATTVNSGHGPTLELPITVSMLNSYPLLTQTHGY</sequence>
<evidence type="ECO:0000256" key="1">
    <source>
        <dbReference type="ARBA" id="ARBA00004442"/>
    </source>
</evidence>
<evidence type="ECO:0000313" key="10">
    <source>
        <dbReference type="Proteomes" id="UP000266118"/>
    </source>
</evidence>
<dbReference type="SUPFAM" id="SSF48452">
    <property type="entry name" value="TPR-like"/>
    <property type="match status" value="1"/>
</dbReference>
<dbReference type="KEGG" id="ark:D6B99_12655"/>
<gene>
    <name evidence="9" type="ORF">D6B99_12655</name>
</gene>